<keyword evidence="2" id="KW-1185">Reference proteome</keyword>
<name>A0A510HPM2_9ACTN</name>
<accession>A0A510HPM2</accession>
<dbReference type="RefSeq" id="WP_143528823.1">
    <property type="nucleotide sequence ID" value="NZ_AP019791.1"/>
</dbReference>
<protein>
    <submittedName>
        <fullName evidence="1">Uncharacterized protein</fullName>
    </submittedName>
</protein>
<sequence>MLTVLVVLVCAAALLSGCSREEREPAGGPARETTAAAGRWSTALSGVEEASEEARRWREDALLYAIATPEPALDARGRSPAWLYTFVSPSAGAVASVEVRGGEEARRLPGQRLPEPDIQNLRRNALPPPGRLLDSDEALRETQRVREVLSGEGWRTASAGLDSLSGGGPVWIFATVGEGRRLEERVPAVTGAS</sequence>
<proteinExistence type="predicted"/>
<dbReference type="EMBL" id="AP019791">
    <property type="protein sequence ID" value="BBL80863.1"/>
    <property type="molecule type" value="Genomic_DNA"/>
</dbReference>
<reference evidence="1" key="1">
    <citation type="journal article" date="2019" name="Microbiol. Resour. Announc.">
        <title>Complete Genome Sequence of Rubrobacter xylanophilus Strain AA3-22, Isolated from Arima Onsen in Japan.</title>
        <authorList>
            <person name="Tomariguchi N."/>
            <person name="Miyazaki K."/>
        </authorList>
    </citation>
    <scope>NUCLEOTIDE SEQUENCE [LARGE SCALE GENOMIC DNA]</scope>
    <source>
        <strain evidence="1">AA3-22</strain>
    </source>
</reference>
<organism evidence="1 2">
    <name type="scientific">Rubrobacter xylanophilus</name>
    <dbReference type="NCBI Taxonomy" id="49319"/>
    <lineage>
        <taxon>Bacteria</taxon>
        <taxon>Bacillati</taxon>
        <taxon>Actinomycetota</taxon>
        <taxon>Rubrobacteria</taxon>
        <taxon>Rubrobacterales</taxon>
        <taxon>Rubrobacteraceae</taxon>
        <taxon>Rubrobacter</taxon>
    </lineage>
</organism>
<gene>
    <name evidence="1" type="ORF">RxyAA322_27170</name>
</gene>
<evidence type="ECO:0000313" key="1">
    <source>
        <dbReference type="EMBL" id="BBL80863.1"/>
    </source>
</evidence>
<dbReference type="Proteomes" id="UP000318065">
    <property type="component" value="Chromosome"/>
</dbReference>
<evidence type="ECO:0000313" key="2">
    <source>
        <dbReference type="Proteomes" id="UP000318065"/>
    </source>
</evidence>
<dbReference type="AlphaFoldDB" id="A0A510HPM2"/>
<dbReference type="OrthoDB" id="5244897at2"/>